<evidence type="ECO:0000313" key="4">
    <source>
        <dbReference type="Proteomes" id="UP000064201"/>
    </source>
</evidence>
<keyword evidence="2" id="KW-0732">Signal</keyword>
<reference evidence="3 4" key="1">
    <citation type="submission" date="2015-04" db="EMBL/GenBank/DDBJ databases">
        <title>Complete Sequence for the Genome of the Thioalkalivibrio versutus D301.</title>
        <authorList>
            <person name="Mu T."/>
            <person name="Zhou J."/>
            <person name="Xu X."/>
        </authorList>
    </citation>
    <scope>NUCLEOTIDE SEQUENCE [LARGE SCALE GENOMIC DNA]</scope>
    <source>
        <strain evidence="3 4">D301</strain>
    </source>
</reference>
<feature type="chain" id="PRO_5002553933" evidence="2">
    <location>
        <begin position="24"/>
        <end position="116"/>
    </location>
</feature>
<feature type="signal peptide" evidence="2">
    <location>
        <begin position="1"/>
        <end position="23"/>
    </location>
</feature>
<proteinExistence type="predicted"/>
<accession>A0A0G3G480</accession>
<gene>
    <name evidence="3" type="ORF">TVD_12120</name>
</gene>
<dbReference type="AlphaFoldDB" id="A0A0G3G480"/>
<dbReference type="KEGG" id="tvr:TVD_12120"/>
<protein>
    <submittedName>
        <fullName evidence="3">Uncharacterized protein</fullName>
    </submittedName>
</protein>
<feature type="region of interest" description="Disordered" evidence="1">
    <location>
        <begin position="43"/>
        <end position="86"/>
    </location>
</feature>
<dbReference type="RefSeq" id="WP_018951640.1">
    <property type="nucleotide sequence ID" value="NZ_CP011367.1"/>
</dbReference>
<dbReference type="Proteomes" id="UP000064201">
    <property type="component" value="Chromosome"/>
</dbReference>
<feature type="compositionally biased region" description="Basic residues" evidence="1">
    <location>
        <begin position="58"/>
        <end position="86"/>
    </location>
</feature>
<keyword evidence="4" id="KW-1185">Reference proteome</keyword>
<evidence type="ECO:0000256" key="1">
    <source>
        <dbReference type="SAM" id="MobiDB-lite"/>
    </source>
</evidence>
<dbReference type="OrthoDB" id="5787305at2"/>
<name>A0A0G3G480_9GAMM</name>
<sequence>MKRLAILAPAALLAFALSAPTHAAHPVAAAGASTFDAGALQHVRHGHSSGHKDYRGHPGARGHKQAKRAKSRGRGHQKHSRGHEHHHYHYYDHRSSHYRHRSSPAGSVNLHLRLPF</sequence>
<evidence type="ECO:0000256" key="2">
    <source>
        <dbReference type="SAM" id="SignalP"/>
    </source>
</evidence>
<dbReference type="PATRIC" id="fig|106634.4.peg.2470"/>
<dbReference type="EMBL" id="CP011367">
    <property type="protein sequence ID" value="AKJ96053.1"/>
    <property type="molecule type" value="Genomic_DNA"/>
</dbReference>
<organism evidence="3 4">
    <name type="scientific">Thioalkalivibrio versutus</name>
    <dbReference type="NCBI Taxonomy" id="106634"/>
    <lineage>
        <taxon>Bacteria</taxon>
        <taxon>Pseudomonadati</taxon>
        <taxon>Pseudomonadota</taxon>
        <taxon>Gammaproteobacteria</taxon>
        <taxon>Chromatiales</taxon>
        <taxon>Ectothiorhodospiraceae</taxon>
        <taxon>Thioalkalivibrio</taxon>
    </lineage>
</organism>
<evidence type="ECO:0000313" key="3">
    <source>
        <dbReference type="EMBL" id="AKJ96053.1"/>
    </source>
</evidence>